<dbReference type="GO" id="GO:0005886">
    <property type="term" value="C:plasma membrane"/>
    <property type="evidence" value="ECO:0007669"/>
    <property type="project" value="TreeGrafter"/>
</dbReference>
<evidence type="ECO:0000256" key="1">
    <source>
        <dbReference type="ARBA" id="ARBA00005801"/>
    </source>
</evidence>
<dbReference type="GO" id="GO:0006465">
    <property type="term" value="P:signal peptide processing"/>
    <property type="evidence" value="ECO:0007669"/>
    <property type="project" value="TreeGrafter"/>
</dbReference>
<dbReference type="PANTHER" id="PTHR30487">
    <property type="entry name" value="TYPE 4 PREPILIN-LIKE PROTEINS LEADER PEPTIDE-PROCESSING ENZYME"/>
    <property type="match status" value="1"/>
</dbReference>
<comment type="similarity">
    <text evidence="1">Belongs to the peptidase A24 family.</text>
</comment>
<evidence type="ECO:0000313" key="4">
    <source>
        <dbReference type="EMBL" id="QUL98155.1"/>
    </source>
</evidence>
<feature type="transmembrane region" description="Helical" evidence="2">
    <location>
        <begin position="193"/>
        <end position="211"/>
    </location>
</feature>
<feature type="transmembrane region" description="Helical" evidence="2">
    <location>
        <begin position="91"/>
        <end position="113"/>
    </location>
</feature>
<sequence length="212" mass="22083">MVILAVTLVATGLAAGWDIRTGRVPNAITFSAIVLGFILNSYYLGVPGFVSAFTGTLVGAMLLLIPFLLGGMGAGDVKILAAVGALNGARFTFSTFLYGAVVGGIIGLVLTLARRKMRPVLTGLFVALTGSGIDYSPCILLDTGYGSEPLVSSRVMERDVCGSDREPRAGAFRKASGTPRPVRISGFMQPSGIKMPYAVAIFAGTLAAYLLR</sequence>
<dbReference type="AlphaFoldDB" id="A0AAT9LAR1"/>
<reference evidence="4" key="1">
    <citation type="submission" date="2020-10" db="EMBL/GenBank/DDBJ databases">
        <authorList>
            <person name="Kadnikov V."/>
            <person name="Beletsky A.V."/>
            <person name="Mardanov A.V."/>
            <person name="Karnachuk O.V."/>
            <person name="Ravin N.V."/>
        </authorList>
    </citation>
    <scope>NUCLEOTIDE SEQUENCE</scope>
    <source>
        <strain evidence="4">Bu02</strain>
    </source>
</reference>
<protein>
    <submittedName>
        <fullName evidence="4">Prepilin peptidase</fullName>
    </submittedName>
</protein>
<gene>
    <name evidence="4" type="ORF">IMF26_08930</name>
</gene>
<feature type="transmembrane region" description="Helical" evidence="2">
    <location>
        <begin position="50"/>
        <end position="71"/>
    </location>
</feature>
<dbReference type="Pfam" id="PF01478">
    <property type="entry name" value="Peptidase_A24"/>
    <property type="match status" value="1"/>
</dbReference>
<dbReference type="KEGG" id="fcz:IMF26_08930"/>
<evidence type="ECO:0000259" key="3">
    <source>
        <dbReference type="Pfam" id="PF01478"/>
    </source>
</evidence>
<dbReference type="InterPro" id="IPR000045">
    <property type="entry name" value="Prepilin_IV_endopep_pep"/>
</dbReference>
<keyword evidence="2" id="KW-0472">Membrane</keyword>
<evidence type="ECO:0000256" key="2">
    <source>
        <dbReference type="SAM" id="Phobius"/>
    </source>
</evidence>
<keyword evidence="2" id="KW-0812">Transmembrane</keyword>
<dbReference type="InterPro" id="IPR050882">
    <property type="entry name" value="Prepilin_peptidase/N-MTase"/>
</dbReference>
<keyword evidence="2" id="KW-1133">Transmembrane helix</keyword>
<reference evidence="4" key="2">
    <citation type="journal article" date="2023" name="Biology">
        <title>Prokaryotic Life Associated with Coal-Fire Gas Vents Revealed by Metagenomics.</title>
        <authorList>
            <person name="Kadnikov V.V."/>
            <person name="Mardanov A.V."/>
            <person name="Beletsky A.V."/>
            <person name="Karnachuk O.V."/>
            <person name="Ravin N.V."/>
        </authorList>
    </citation>
    <scope>NUCLEOTIDE SEQUENCE</scope>
    <source>
        <strain evidence="4">Bu02</strain>
    </source>
</reference>
<organism evidence="4">
    <name type="scientific">Candidatus Fermentithermobacillus carboniphilus</name>
    <dbReference type="NCBI Taxonomy" id="3085328"/>
    <lineage>
        <taxon>Bacteria</taxon>
        <taxon>Bacillati</taxon>
        <taxon>Bacillota</taxon>
        <taxon>Candidatus Fermentithermobacillia</taxon>
        <taxon>Candidatus Fermentithermobacillales</taxon>
        <taxon>Candidatus Fermentithermobacillaceae</taxon>
        <taxon>Candidatus Fermentithermobacillus</taxon>
    </lineage>
</organism>
<dbReference type="PANTHER" id="PTHR30487:SF0">
    <property type="entry name" value="PREPILIN LEADER PEPTIDASE_N-METHYLTRANSFERASE-RELATED"/>
    <property type="match status" value="1"/>
</dbReference>
<feature type="domain" description="Prepilin type IV endopeptidase peptidase" evidence="3">
    <location>
        <begin position="7"/>
        <end position="108"/>
    </location>
</feature>
<dbReference type="EMBL" id="CP062796">
    <property type="protein sequence ID" value="QUL98155.1"/>
    <property type="molecule type" value="Genomic_DNA"/>
</dbReference>
<dbReference type="GO" id="GO:0004190">
    <property type="term" value="F:aspartic-type endopeptidase activity"/>
    <property type="evidence" value="ECO:0007669"/>
    <property type="project" value="InterPro"/>
</dbReference>
<proteinExistence type="inferred from homology"/>
<feature type="transmembrane region" description="Helical" evidence="2">
    <location>
        <begin position="24"/>
        <end position="43"/>
    </location>
</feature>
<dbReference type="Gene3D" id="1.20.120.1220">
    <property type="match status" value="1"/>
</dbReference>
<accession>A0AAT9LAR1</accession>
<name>A0AAT9LAR1_9FIRM</name>